<dbReference type="GO" id="GO:0000139">
    <property type="term" value="C:Golgi membrane"/>
    <property type="evidence" value="ECO:0007669"/>
    <property type="project" value="UniProtKB-SubCell"/>
</dbReference>
<dbReference type="GO" id="GO:0003827">
    <property type="term" value="F:alpha-1,3-mannosylglycoprotein 2-beta-N-acetylglucosaminyltransferase activity"/>
    <property type="evidence" value="ECO:0007669"/>
    <property type="project" value="UniProtKB-UniRule"/>
</dbReference>
<evidence type="ECO:0000313" key="16">
    <source>
        <dbReference type="EMBL" id="CAL4168059.1"/>
    </source>
</evidence>
<dbReference type="PANTHER" id="PTHR46396">
    <property type="entry name" value="PROTEIN O-LINKED-MANNOSE BETA-1,2-N-ACETYLGLUCOSAMINYLTRANSFERASE 1"/>
    <property type="match status" value="1"/>
</dbReference>
<feature type="chain" id="PRO_5043562091" description="Alpha-1,3-mannosyl-glycoprotein 2-beta-N-acetylglucosaminyltransferase" evidence="14">
    <location>
        <begin position="19"/>
        <end position="375"/>
    </location>
</feature>
<keyword evidence="6" id="KW-0812">Transmembrane</keyword>
<sequence>MGILSDVTLALLMHTVLGSDPPFQAQSKHAHAHGDLDQSVHTHAEGAYAHNVTAHIQHIALAITSTVQYAAVTVNGKDVLHMSKEGLHMVVLHPSSGHVMTHRNLQTGIFGASQEVPVILRSFTRGRVLVIVTQGDAVLNLSGLARGALASLGVSSAEDLSYRDTLIWVGTIGGRIWAEATVNYTKPKSIHNSRQTQVNQHMTSSSLQVETLIPIVELGDIASCQNNLDLARAKFCSLYDGYGALCSCSDPAALNYPSTEVEYSVITEVPLLVIAGNRPAYLYRSLVTVLKQHGSSLERILVVVDGFHQEVRDLMKLLNVTFVEHIAQGVTPSARISNHYHFALTTVLTRFTNAPKVIILEEDLFVAPDFFSYFS</sequence>
<reference evidence="16 17" key="1">
    <citation type="submission" date="2024-05" db="EMBL/GenBank/DDBJ databases">
        <authorList>
            <person name="Wallberg A."/>
        </authorList>
    </citation>
    <scope>NUCLEOTIDE SEQUENCE [LARGE SCALE GENOMIC DNA]</scope>
</reference>
<dbReference type="PANTHER" id="PTHR46396:SF2">
    <property type="entry name" value="ILEI_PANDER DOMAIN-CONTAINING PROTEIN"/>
    <property type="match status" value="1"/>
</dbReference>
<dbReference type="InterPro" id="IPR029044">
    <property type="entry name" value="Nucleotide-diphossugar_trans"/>
</dbReference>
<dbReference type="Pfam" id="PF03071">
    <property type="entry name" value="GNT-I"/>
    <property type="match status" value="1"/>
</dbReference>
<organism evidence="16 17">
    <name type="scientific">Meganyctiphanes norvegica</name>
    <name type="common">Northern krill</name>
    <name type="synonym">Thysanopoda norvegica</name>
    <dbReference type="NCBI Taxonomy" id="48144"/>
    <lineage>
        <taxon>Eukaryota</taxon>
        <taxon>Metazoa</taxon>
        <taxon>Ecdysozoa</taxon>
        <taxon>Arthropoda</taxon>
        <taxon>Crustacea</taxon>
        <taxon>Multicrustacea</taxon>
        <taxon>Malacostraca</taxon>
        <taxon>Eumalacostraca</taxon>
        <taxon>Eucarida</taxon>
        <taxon>Euphausiacea</taxon>
        <taxon>Euphausiidae</taxon>
        <taxon>Meganyctiphanes</taxon>
    </lineage>
</organism>
<keyword evidence="14" id="KW-0732">Signal</keyword>
<accession>A0AAV2S9V9</accession>
<keyword evidence="11" id="KW-0472">Membrane</keyword>
<feature type="domain" description="ILEI/PANDER" evidence="15">
    <location>
        <begin position="86"/>
        <end position="173"/>
    </location>
</feature>
<keyword evidence="7 13" id="KW-0479">Metal-binding</keyword>
<keyword evidence="9" id="KW-1133">Transmembrane helix</keyword>
<evidence type="ECO:0000256" key="7">
    <source>
        <dbReference type="ARBA" id="ARBA00022723"/>
    </source>
</evidence>
<dbReference type="AlphaFoldDB" id="A0AAV2S9V9"/>
<keyword evidence="17" id="KW-1185">Reference proteome</keyword>
<evidence type="ECO:0000256" key="12">
    <source>
        <dbReference type="ARBA" id="ARBA00023211"/>
    </source>
</evidence>
<dbReference type="Pfam" id="PF15711">
    <property type="entry name" value="ILEI"/>
    <property type="match status" value="1"/>
</dbReference>
<feature type="signal peptide" evidence="14">
    <location>
        <begin position="1"/>
        <end position="18"/>
    </location>
</feature>
<comment type="similarity">
    <text evidence="3 13">Belongs to the glycosyltransferase 13 family.</text>
</comment>
<evidence type="ECO:0000256" key="4">
    <source>
        <dbReference type="ARBA" id="ARBA00022676"/>
    </source>
</evidence>
<proteinExistence type="inferred from homology"/>
<keyword evidence="4 13" id="KW-0328">Glycosyltransferase</keyword>
<dbReference type="GO" id="GO:0047223">
    <property type="term" value="F:beta-1,3-galactosyl-O-glycosyl-glycoprotein beta-1,3-N-acetylglucosaminyltransferase activity"/>
    <property type="evidence" value="ECO:0007669"/>
    <property type="project" value="TreeGrafter"/>
</dbReference>
<dbReference type="InterPro" id="IPR039477">
    <property type="entry name" value="ILEI/PANDER_dom"/>
</dbReference>
<dbReference type="GO" id="GO:0016266">
    <property type="term" value="P:protein O-linked glycosylation via N-acetyl-galactosamine"/>
    <property type="evidence" value="ECO:0007669"/>
    <property type="project" value="TreeGrafter"/>
</dbReference>
<comment type="cofactor">
    <cofactor evidence="13">
        <name>Mn(2+)</name>
        <dbReference type="ChEBI" id="CHEBI:29035"/>
    </cofactor>
    <text evidence="13">The cofactor is mostly bound to the substrate.</text>
</comment>
<evidence type="ECO:0000259" key="15">
    <source>
        <dbReference type="Pfam" id="PF15711"/>
    </source>
</evidence>
<dbReference type="Proteomes" id="UP001497623">
    <property type="component" value="Unassembled WGS sequence"/>
</dbReference>
<comment type="subcellular location">
    <subcellularLocation>
        <location evidence="1 13">Golgi apparatus membrane</location>
        <topology evidence="1 13">Single-pass type II membrane protein</topology>
    </subcellularLocation>
</comment>
<dbReference type="SUPFAM" id="SSF53448">
    <property type="entry name" value="Nucleotide-diphospho-sugar transferases"/>
    <property type="match status" value="1"/>
</dbReference>
<dbReference type="EC" id="2.4.1.101" evidence="13"/>
<comment type="caution">
    <text evidence="16">The sequence shown here is derived from an EMBL/GenBank/DDBJ whole genome shotgun (WGS) entry which is preliminary data.</text>
</comment>
<evidence type="ECO:0000256" key="3">
    <source>
        <dbReference type="ARBA" id="ARBA00006492"/>
    </source>
</evidence>
<evidence type="ECO:0000256" key="14">
    <source>
        <dbReference type="SAM" id="SignalP"/>
    </source>
</evidence>
<comment type="function">
    <text evidence="13">Initiates complex N-linked carbohydrate formation. Essential for the conversion of high-mannose to hybrid and complex N-glycans.</text>
</comment>
<evidence type="ECO:0000256" key="2">
    <source>
        <dbReference type="ARBA" id="ARBA00004922"/>
    </source>
</evidence>
<feature type="non-terminal residue" evidence="16">
    <location>
        <position position="375"/>
    </location>
</feature>
<name>A0AAV2S9V9_MEGNR</name>
<evidence type="ECO:0000256" key="10">
    <source>
        <dbReference type="ARBA" id="ARBA00023034"/>
    </source>
</evidence>
<evidence type="ECO:0000256" key="13">
    <source>
        <dbReference type="RuleBase" id="RU368119"/>
    </source>
</evidence>
<keyword evidence="5" id="KW-0808">Transferase</keyword>
<dbReference type="PROSITE" id="PS52031">
    <property type="entry name" value="GG_LECTIN"/>
    <property type="match status" value="1"/>
</dbReference>
<dbReference type="InterPro" id="IPR004139">
    <property type="entry name" value="Glyco_trans_13"/>
</dbReference>
<evidence type="ECO:0000256" key="1">
    <source>
        <dbReference type="ARBA" id="ARBA00004323"/>
    </source>
</evidence>
<evidence type="ECO:0000256" key="6">
    <source>
        <dbReference type="ARBA" id="ARBA00022692"/>
    </source>
</evidence>
<gene>
    <name evidence="16" type="ORF">MNOR_LOCUS33656</name>
</gene>
<protein>
    <recommendedName>
        <fullName evidence="13">Alpha-1,3-mannosyl-glycoprotein 2-beta-N-acetylglucosaminyltransferase</fullName>
        <shortName evidence="13">GNT-I</shortName>
        <shortName evidence="13">GlcNAc-T I</shortName>
        <ecNumber evidence="13">2.4.1.101</ecNumber>
    </recommendedName>
    <alternativeName>
        <fullName evidence="13">N-glycosyl-oligosaccharide-glycoprotein N-acetylglucosaminyltransferase I</fullName>
    </alternativeName>
</protein>
<dbReference type="GO" id="GO:0030145">
    <property type="term" value="F:manganese ion binding"/>
    <property type="evidence" value="ECO:0007669"/>
    <property type="project" value="UniProtKB-UniRule"/>
</dbReference>
<evidence type="ECO:0000256" key="11">
    <source>
        <dbReference type="ARBA" id="ARBA00023136"/>
    </source>
</evidence>
<evidence type="ECO:0000256" key="8">
    <source>
        <dbReference type="ARBA" id="ARBA00022968"/>
    </source>
</evidence>
<comment type="catalytic activity">
    <reaction evidence="13">
        <text>N(4)-(alpha-D-Man-(1-&gt;3)-[alpha-D-Man-(1-&gt;3)-[alpha-D-Man-(1-&gt;6)]-alpha-D-Man-(1-&gt;6)]-beta-D-Man-(1-&gt;4)-beta-D-GlcNAc-(1-&gt;4)-beta-D-GlcNAc)-L-asparaginyl-[protein] (N-glucan mannose isomer 5A1,2) + UDP-N-acetyl-alpha-D-glucosamine = N(4)-{beta-D-GlcNAc-(1-&gt;2)-alpha-D-Man-(1-&gt;3)-[alpha-D-Man-(1-&gt;3)-[alpha-D-Man-(1-&gt;6)]-alpha-D-Man-(1-&gt;6)]-beta-D-Man-(1-&gt;4)-beta-D-GlcNAc-(1-&gt;4)-beta-D-GlcNAc}-L-asparaginyl-[protein] + UDP + H(+)</text>
        <dbReference type="Rhea" id="RHEA:11456"/>
        <dbReference type="Rhea" id="RHEA-COMP:14367"/>
        <dbReference type="Rhea" id="RHEA-COMP:14368"/>
        <dbReference type="ChEBI" id="CHEBI:15378"/>
        <dbReference type="ChEBI" id="CHEBI:57705"/>
        <dbReference type="ChEBI" id="CHEBI:58223"/>
        <dbReference type="ChEBI" id="CHEBI:59087"/>
        <dbReference type="ChEBI" id="CHEBI:60625"/>
        <dbReference type="EC" id="2.4.1.101"/>
    </reaction>
</comment>
<dbReference type="InterPro" id="IPR052463">
    <property type="entry name" value="O-linked_mannose_GnT"/>
</dbReference>
<keyword evidence="12 13" id="KW-0464">Manganese</keyword>
<comment type="pathway">
    <text evidence="2 13">Protein modification; protein glycosylation.</text>
</comment>
<dbReference type="EMBL" id="CAXKWB010049172">
    <property type="protein sequence ID" value="CAL4168059.1"/>
    <property type="molecule type" value="Genomic_DNA"/>
</dbReference>
<dbReference type="Gene3D" id="3.90.550.10">
    <property type="entry name" value="Spore Coat Polysaccharide Biosynthesis Protein SpsA, Chain A"/>
    <property type="match status" value="1"/>
</dbReference>
<evidence type="ECO:0000313" key="17">
    <source>
        <dbReference type="Proteomes" id="UP001497623"/>
    </source>
</evidence>
<evidence type="ECO:0000256" key="5">
    <source>
        <dbReference type="ARBA" id="ARBA00022679"/>
    </source>
</evidence>
<evidence type="ECO:0000256" key="9">
    <source>
        <dbReference type="ARBA" id="ARBA00022989"/>
    </source>
</evidence>
<keyword evidence="8 13" id="KW-0735">Signal-anchor</keyword>
<keyword evidence="10 13" id="KW-0333">Golgi apparatus</keyword>